<dbReference type="CDD" id="cd00302">
    <property type="entry name" value="cytochrome_P450"/>
    <property type="match status" value="1"/>
</dbReference>
<feature type="binding site" description="axial binding residue" evidence="6">
    <location>
        <position position="445"/>
    </location>
    <ligand>
        <name>heme</name>
        <dbReference type="ChEBI" id="CHEBI:30413"/>
    </ligand>
    <ligandPart>
        <name>Fe</name>
        <dbReference type="ChEBI" id="CHEBI:18248"/>
    </ligandPart>
</feature>
<name>A0A0D2AN23_9PEZI</name>
<keyword evidence="4 6" id="KW-0479">Metal-binding</keyword>
<dbReference type="PRINTS" id="PR00465">
    <property type="entry name" value="EP450IV"/>
</dbReference>
<evidence type="ECO:0000256" key="6">
    <source>
        <dbReference type="PIRSR" id="PIRSR602403-1"/>
    </source>
</evidence>
<dbReference type="VEuPathDB" id="FungiDB:PV09_01049"/>
<dbReference type="InterPro" id="IPR001128">
    <property type="entry name" value="Cyt_P450"/>
</dbReference>
<comment type="cofactor">
    <cofactor evidence="1 6">
        <name>heme</name>
        <dbReference type="ChEBI" id="CHEBI:30413"/>
    </cofactor>
</comment>
<dbReference type="RefSeq" id="XP_016217982.1">
    <property type="nucleotide sequence ID" value="XM_016353887.1"/>
</dbReference>
<dbReference type="GO" id="GO:0004497">
    <property type="term" value="F:monooxygenase activity"/>
    <property type="evidence" value="ECO:0007669"/>
    <property type="project" value="InterPro"/>
</dbReference>
<reference evidence="8 9" key="1">
    <citation type="submission" date="2015-01" db="EMBL/GenBank/DDBJ databases">
        <title>The Genome Sequence of Ochroconis gallopava CBS43764.</title>
        <authorList>
            <consortium name="The Broad Institute Genomics Platform"/>
            <person name="Cuomo C."/>
            <person name="de Hoog S."/>
            <person name="Gorbushina A."/>
            <person name="Stielow B."/>
            <person name="Teixiera M."/>
            <person name="Abouelleil A."/>
            <person name="Chapman S.B."/>
            <person name="Priest M."/>
            <person name="Young S.K."/>
            <person name="Wortman J."/>
            <person name="Nusbaum C."/>
            <person name="Birren B."/>
        </authorList>
    </citation>
    <scope>NUCLEOTIDE SEQUENCE [LARGE SCALE GENOMIC DNA]</scope>
    <source>
        <strain evidence="8 9">CBS 43764</strain>
    </source>
</reference>
<evidence type="ECO:0000256" key="1">
    <source>
        <dbReference type="ARBA" id="ARBA00001971"/>
    </source>
</evidence>
<dbReference type="InterPro" id="IPR036396">
    <property type="entry name" value="Cyt_P450_sf"/>
</dbReference>
<dbReference type="HOGENOM" id="CLU_033574_2_0_1"/>
<proteinExistence type="inferred from homology"/>
<evidence type="ECO:0008006" key="10">
    <source>
        <dbReference type="Google" id="ProtNLM"/>
    </source>
</evidence>
<dbReference type="STRING" id="253628.A0A0D2AN23"/>
<comment type="similarity">
    <text evidence="2">Belongs to the cytochrome P450 family.</text>
</comment>
<dbReference type="GO" id="GO:0005506">
    <property type="term" value="F:iron ion binding"/>
    <property type="evidence" value="ECO:0007669"/>
    <property type="project" value="InterPro"/>
</dbReference>
<dbReference type="PANTHER" id="PTHR24304:SF2">
    <property type="entry name" value="24-HYDROXYCHOLESTEROL 7-ALPHA-HYDROXYLASE"/>
    <property type="match status" value="1"/>
</dbReference>
<dbReference type="EMBL" id="KN847531">
    <property type="protein sequence ID" value="KIW08113.1"/>
    <property type="molecule type" value="Genomic_DNA"/>
</dbReference>
<evidence type="ECO:0000256" key="4">
    <source>
        <dbReference type="ARBA" id="ARBA00022723"/>
    </source>
</evidence>
<feature type="transmembrane region" description="Helical" evidence="7">
    <location>
        <begin position="17"/>
        <end position="36"/>
    </location>
</feature>
<dbReference type="Gene3D" id="1.10.630.10">
    <property type="entry name" value="Cytochrome P450"/>
    <property type="match status" value="1"/>
</dbReference>
<sequence length="513" mass="58286">MASRTISDLSDLSNTALVAYAAVSALIFVISYWSLFKRKPFDEKAPPVVRSDWPIVGALGFWTARRDWWNAVIAQTGSPDFSFHIGKHRLVGVNSDEGRKVFFESKEVGFAEGYAVLFGQAPDFADSNAKPNSEGGSNRFFNRRMMSLLKNDRFAVALPTLLSDVRGRLNDLAVESPGITDPFDSIYKLVYLLTQRAVGANEIARDRKLMDTTLSLFEMIEQSAKPYQVIIPWLPSLALVKRFYAGMRMYMIFERLVKARQKGGTREDDPLQYLIDEGDDTKTIISFVVGALFAGQLNSGINAAWVLCYLAVNPYWLNEVRKEVRATTDKYCPGNEPLIDRLGKLPLEAWEQSFPLIDLCLRDSIRLQAHGTGFRKNMSGRPLKLGDKELPADGFLVYHFGNHHLNPELFRDPHKWDPSRYFPDRAEDKKDKYAFIGWGAGRHPCLGMRFAKLEQNIITAFFCTMFDFELVDSQGRKMEDTVKVNTNNYQAARPDTNMFIKYTLRQDAIMAPQ</sequence>
<keyword evidence="3 6" id="KW-0349">Heme</keyword>
<protein>
    <recommendedName>
        <fullName evidence="10">Cytochrome P450 6A1</fullName>
    </recommendedName>
</protein>
<dbReference type="EMBL" id="KN847531">
    <property type="protein sequence ID" value="KIW08112.1"/>
    <property type="molecule type" value="Genomic_DNA"/>
</dbReference>
<evidence type="ECO:0000256" key="3">
    <source>
        <dbReference type="ARBA" id="ARBA00022617"/>
    </source>
</evidence>
<accession>A0A0D2AN23</accession>
<dbReference type="GO" id="GO:0020037">
    <property type="term" value="F:heme binding"/>
    <property type="evidence" value="ECO:0007669"/>
    <property type="project" value="InterPro"/>
</dbReference>
<keyword evidence="7" id="KW-0472">Membrane</keyword>
<keyword evidence="9" id="KW-1185">Reference proteome</keyword>
<dbReference type="InterPro" id="IPR050529">
    <property type="entry name" value="CYP450_sterol_14alpha_dmase"/>
</dbReference>
<evidence type="ECO:0000256" key="2">
    <source>
        <dbReference type="ARBA" id="ARBA00010617"/>
    </source>
</evidence>
<keyword evidence="5 6" id="KW-0408">Iron</keyword>
<evidence type="ECO:0000256" key="5">
    <source>
        <dbReference type="ARBA" id="ARBA00023004"/>
    </source>
</evidence>
<dbReference type="GO" id="GO:0016705">
    <property type="term" value="F:oxidoreductase activity, acting on paired donors, with incorporation or reduction of molecular oxygen"/>
    <property type="evidence" value="ECO:0007669"/>
    <property type="project" value="InterPro"/>
</dbReference>
<organism evidence="8 9">
    <name type="scientific">Verruconis gallopava</name>
    <dbReference type="NCBI Taxonomy" id="253628"/>
    <lineage>
        <taxon>Eukaryota</taxon>
        <taxon>Fungi</taxon>
        <taxon>Dikarya</taxon>
        <taxon>Ascomycota</taxon>
        <taxon>Pezizomycotina</taxon>
        <taxon>Dothideomycetes</taxon>
        <taxon>Pleosporomycetidae</taxon>
        <taxon>Venturiales</taxon>
        <taxon>Sympoventuriaceae</taxon>
        <taxon>Verruconis</taxon>
    </lineage>
</organism>
<dbReference type="RefSeq" id="XP_016217981.1">
    <property type="nucleotide sequence ID" value="XM_016353886.1"/>
</dbReference>
<evidence type="ECO:0000313" key="8">
    <source>
        <dbReference type="EMBL" id="KIW08113.1"/>
    </source>
</evidence>
<evidence type="ECO:0000256" key="7">
    <source>
        <dbReference type="SAM" id="Phobius"/>
    </source>
</evidence>
<keyword evidence="7" id="KW-0812">Transmembrane</keyword>
<dbReference type="InterPro" id="IPR002403">
    <property type="entry name" value="Cyt_P450_E_grp-IV"/>
</dbReference>
<dbReference type="PANTHER" id="PTHR24304">
    <property type="entry name" value="CYTOCHROME P450 FAMILY 7"/>
    <property type="match status" value="1"/>
</dbReference>
<dbReference type="OrthoDB" id="1055148at2759"/>
<dbReference type="AlphaFoldDB" id="A0A0D2AN23"/>
<dbReference type="Proteomes" id="UP000053259">
    <property type="component" value="Unassembled WGS sequence"/>
</dbReference>
<gene>
    <name evidence="8" type="ORF">PV09_01049</name>
</gene>
<dbReference type="SUPFAM" id="SSF48264">
    <property type="entry name" value="Cytochrome P450"/>
    <property type="match status" value="1"/>
</dbReference>
<dbReference type="Pfam" id="PF00067">
    <property type="entry name" value="p450"/>
    <property type="match status" value="1"/>
</dbReference>
<evidence type="ECO:0000313" key="9">
    <source>
        <dbReference type="Proteomes" id="UP000053259"/>
    </source>
</evidence>
<keyword evidence="7" id="KW-1133">Transmembrane helix</keyword>
<dbReference type="GeneID" id="27309022"/>